<organism evidence="2 3">
    <name type="scientific">Aldrovandia affinis</name>
    <dbReference type="NCBI Taxonomy" id="143900"/>
    <lineage>
        <taxon>Eukaryota</taxon>
        <taxon>Metazoa</taxon>
        <taxon>Chordata</taxon>
        <taxon>Craniata</taxon>
        <taxon>Vertebrata</taxon>
        <taxon>Euteleostomi</taxon>
        <taxon>Actinopterygii</taxon>
        <taxon>Neopterygii</taxon>
        <taxon>Teleostei</taxon>
        <taxon>Notacanthiformes</taxon>
        <taxon>Halosauridae</taxon>
        <taxon>Aldrovandia</taxon>
    </lineage>
</organism>
<feature type="region of interest" description="Disordered" evidence="1">
    <location>
        <begin position="77"/>
        <end position="157"/>
    </location>
</feature>
<dbReference type="Proteomes" id="UP001221898">
    <property type="component" value="Unassembled WGS sequence"/>
</dbReference>
<evidence type="ECO:0000313" key="2">
    <source>
        <dbReference type="EMBL" id="KAJ8408311.1"/>
    </source>
</evidence>
<keyword evidence="3" id="KW-1185">Reference proteome</keyword>
<dbReference type="EMBL" id="JAINUG010000035">
    <property type="protein sequence ID" value="KAJ8408311.1"/>
    <property type="molecule type" value="Genomic_DNA"/>
</dbReference>
<sequence>MATLWAGHSAKGFLSSGDGDLFHRPKQKASGPPLFTRVSGDRHLSAALNVEHLVVFLLSPRELGLPSSLAKQAACECGGPIPQLSPRERSVGSKVRRRRRPREDRRVRPGGVPRASPRALPGEGRAALRGVCGSQGPAGEPALKKLSPTGSPGGEGA</sequence>
<evidence type="ECO:0000256" key="1">
    <source>
        <dbReference type="SAM" id="MobiDB-lite"/>
    </source>
</evidence>
<evidence type="ECO:0000313" key="3">
    <source>
        <dbReference type="Proteomes" id="UP001221898"/>
    </source>
</evidence>
<accession>A0AAD7WSZ0</accession>
<protein>
    <submittedName>
        <fullName evidence="2">Uncharacterized protein</fullName>
    </submittedName>
</protein>
<feature type="compositionally biased region" description="Low complexity" evidence="1">
    <location>
        <begin position="109"/>
        <end position="118"/>
    </location>
</feature>
<comment type="caution">
    <text evidence="2">The sequence shown here is derived from an EMBL/GenBank/DDBJ whole genome shotgun (WGS) entry which is preliminary data.</text>
</comment>
<reference evidence="2" key="1">
    <citation type="journal article" date="2023" name="Science">
        <title>Genome structures resolve the early diversification of teleost fishes.</title>
        <authorList>
            <person name="Parey E."/>
            <person name="Louis A."/>
            <person name="Montfort J."/>
            <person name="Bouchez O."/>
            <person name="Roques C."/>
            <person name="Iampietro C."/>
            <person name="Lluch J."/>
            <person name="Castinel A."/>
            <person name="Donnadieu C."/>
            <person name="Desvignes T."/>
            <person name="Floi Bucao C."/>
            <person name="Jouanno E."/>
            <person name="Wen M."/>
            <person name="Mejri S."/>
            <person name="Dirks R."/>
            <person name="Jansen H."/>
            <person name="Henkel C."/>
            <person name="Chen W.J."/>
            <person name="Zahm M."/>
            <person name="Cabau C."/>
            <person name="Klopp C."/>
            <person name="Thompson A.W."/>
            <person name="Robinson-Rechavi M."/>
            <person name="Braasch I."/>
            <person name="Lecointre G."/>
            <person name="Bobe J."/>
            <person name="Postlethwait J.H."/>
            <person name="Berthelot C."/>
            <person name="Roest Crollius H."/>
            <person name="Guiguen Y."/>
        </authorList>
    </citation>
    <scope>NUCLEOTIDE SEQUENCE</scope>
    <source>
        <strain evidence="2">NC1722</strain>
    </source>
</reference>
<name>A0AAD7WSZ0_9TELE</name>
<gene>
    <name evidence="2" type="ORF">AAFF_G00257250</name>
</gene>
<dbReference type="AlphaFoldDB" id="A0AAD7WSZ0"/>
<proteinExistence type="predicted"/>